<dbReference type="Proteomes" id="UP000712600">
    <property type="component" value="Unassembled WGS sequence"/>
</dbReference>
<evidence type="ECO:0000313" key="2">
    <source>
        <dbReference type="Proteomes" id="UP000712600"/>
    </source>
</evidence>
<accession>A0A8S9RS47</accession>
<proteinExistence type="predicted"/>
<reference evidence="1" key="1">
    <citation type="submission" date="2019-12" db="EMBL/GenBank/DDBJ databases">
        <title>Genome sequencing and annotation of Brassica cretica.</title>
        <authorList>
            <person name="Studholme D.J."/>
            <person name="Sarris P."/>
        </authorList>
    </citation>
    <scope>NUCLEOTIDE SEQUENCE</scope>
    <source>
        <strain evidence="1">PFS-109/04</strain>
        <tissue evidence="1">Leaf</tissue>
    </source>
</reference>
<evidence type="ECO:0000313" key="1">
    <source>
        <dbReference type="EMBL" id="KAF3583527.1"/>
    </source>
</evidence>
<comment type="caution">
    <text evidence="1">The sequence shown here is derived from an EMBL/GenBank/DDBJ whole genome shotgun (WGS) entry which is preliminary data.</text>
</comment>
<protein>
    <submittedName>
        <fullName evidence="1">Uncharacterized protein</fullName>
    </submittedName>
</protein>
<dbReference type="EMBL" id="QGKX02000088">
    <property type="protein sequence ID" value="KAF3583527.1"/>
    <property type="molecule type" value="Genomic_DNA"/>
</dbReference>
<gene>
    <name evidence="1" type="ORF">F2Q69_00030957</name>
</gene>
<organism evidence="1 2">
    <name type="scientific">Brassica cretica</name>
    <name type="common">Mustard</name>
    <dbReference type="NCBI Taxonomy" id="69181"/>
    <lineage>
        <taxon>Eukaryota</taxon>
        <taxon>Viridiplantae</taxon>
        <taxon>Streptophyta</taxon>
        <taxon>Embryophyta</taxon>
        <taxon>Tracheophyta</taxon>
        <taxon>Spermatophyta</taxon>
        <taxon>Magnoliopsida</taxon>
        <taxon>eudicotyledons</taxon>
        <taxon>Gunneridae</taxon>
        <taxon>Pentapetalae</taxon>
        <taxon>rosids</taxon>
        <taxon>malvids</taxon>
        <taxon>Brassicales</taxon>
        <taxon>Brassicaceae</taxon>
        <taxon>Brassiceae</taxon>
        <taxon>Brassica</taxon>
    </lineage>
</organism>
<sequence>MVHRVIEANDSGSVRQTTYLGSRLAVDNLPGSRLVNAEVIFAIDFEIYNGSRLARYTRAVIRSSKRSQASTRDQCSSSDVAGTTLHRPWLSEIYRVSESPQNISQASRISSGSAKKARLLRKALCVSKRELQFTQAYD</sequence>
<name>A0A8S9RS47_BRACR</name>
<dbReference type="AlphaFoldDB" id="A0A8S9RS47"/>